<keyword evidence="12" id="KW-0812">Transmembrane</keyword>
<dbReference type="SMART" id="SM01057">
    <property type="entry name" value="Carb_anhydrase"/>
    <property type="match status" value="1"/>
</dbReference>
<dbReference type="PANTHER" id="PTHR18952:SF95">
    <property type="entry name" value="CARBONIC ANHYDRASE 4"/>
    <property type="match status" value="1"/>
</dbReference>
<evidence type="ECO:0000256" key="12">
    <source>
        <dbReference type="SAM" id="Phobius"/>
    </source>
</evidence>
<reference evidence="14" key="1">
    <citation type="submission" date="2025-08" db="UniProtKB">
        <authorList>
            <consortium name="Ensembl"/>
        </authorList>
    </citation>
    <scope>IDENTIFICATION</scope>
</reference>
<evidence type="ECO:0000313" key="14">
    <source>
        <dbReference type="Ensembl" id="ENSMMOP00000019043.1"/>
    </source>
</evidence>
<protein>
    <recommendedName>
        <fullName evidence="11">Carbonic anhydrase</fullName>
        <ecNumber evidence="11">4.2.1.1</ecNumber>
    </recommendedName>
</protein>
<organism evidence="14 15">
    <name type="scientific">Mola mola</name>
    <name type="common">Ocean sunfish</name>
    <name type="synonym">Tetraodon mola</name>
    <dbReference type="NCBI Taxonomy" id="94237"/>
    <lineage>
        <taxon>Eukaryota</taxon>
        <taxon>Metazoa</taxon>
        <taxon>Chordata</taxon>
        <taxon>Craniata</taxon>
        <taxon>Vertebrata</taxon>
        <taxon>Euteleostomi</taxon>
        <taxon>Actinopterygii</taxon>
        <taxon>Neopterygii</taxon>
        <taxon>Teleostei</taxon>
        <taxon>Neoteleostei</taxon>
        <taxon>Acanthomorphata</taxon>
        <taxon>Eupercaria</taxon>
        <taxon>Tetraodontiformes</taxon>
        <taxon>Molidae</taxon>
        <taxon>Mola</taxon>
    </lineage>
</organism>
<dbReference type="Proteomes" id="UP000261620">
    <property type="component" value="Unplaced"/>
</dbReference>
<evidence type="ECO:0000256" key="10">
    <source>
        <dbReference type="ARBA" id="ARBA00049061"/>
    </source>
</evidence>
<evidence type="ECO:0000256" key="4">
    <source>
        <dbReference type="ARBA" id="ARBA00022475"/>
    </source>
</evidence>
<evidence type="ECO:0000256" key="8">
    <source>
        <dbReference type="ARBA" id="ARBA00023288"/>
    </source>
</evidence>
<evidence type="ECO:0000313" key="15">
    <source>
        <dbReference type="Proteomes" id="UP000261620"/>
    </source>
</evidence>
<dbReference type="GO" id="GO:0004089">
    <property type="term" value="F:carbonate dehydratase activity"/>
    <property type="evidence" value="ECO:0007669"/>
    <property type="project" value="UniProtKB-UniRule"/>
</dbReference>
<dbReference type="EC" id="4.2.1.1" evidence="11"/>
<keyword evidence="11" id="KW-0732">Signal</keyword>
<dbReference type="InterPro" id="IPR018338">
    <property type="entry name" value="Carbonic_anhydrase_a-class_CS"/>
</dbReference>
<evidence type="ECO:0000256" key="2">
    <source>
        <dbReference type="ARBA" id="ARBA00010718"/>
    </source>
</evidence>
<evidence type="ECO:0000256" key="11">
    <source>
        <dbReference type="RuleBase" id="RU367011"/>
    </source>
</evidence>
<keyword evidence="6 11" id="KW-0479">Metal-binding</keyword>
<dbReference type="GO" id="GO:0008270">
    <property type="term" value="F:zinc ion binding"/>
    <property type="evidence" value="ECO:0007669"/>
    <property type="project" value="UniProtKB-UniRule"/>
</dbReference>
<evidence type="ECO:0000256" key="1">
    <source>
        <dbReference type="ARBA" id="ARBA00004609"/>
    </source>
</evidence>
<dbReference type="InterPro" id="IPR023561">
    <property type="entry name" value="Carbonic_anhydrase_a-class"/>
</dbReference>
<dbReference type="Gene3D" id="3.10.200.10">
    <property type="entry name" value="Alpha carbonic anhydrase"/>
    <property type="match status" value="1"/>
</dbReference>
<keyword evidence="5" id="KW-0325">Glycoprotein</keyword>
<accession>A0A3Q3WUK5</accession>
<evidence type="ECO:0000256" key="6">
    <source>
        <dbReference type="ARBA" id="ARBA00022723"/>
    </source>
</evidence>
<dbReference type="PROSITE" id="PS00162">
    <property type="entry name" value="ALPHA_CA_1"/>
    <property type="match status" value="1"/>
</dbReference>
<evidence type="ECO:0000256" key="7">
    <source>
        <dbReference type="ARBA" id="ARBA00022833"/>
    </source>
</evidence>
<comment type="similarity">
    <text evidence="2 11">Belongs to the alpha-carbonic anhydrase family.</text>
</comment>
<dbReference type="InterPro" id="IPR001148">
    <property type="entry name" value="CA_dom"/>
</dbReference>
<evidence type="ECO:0000256" key="3">
    <source>
        <dbReference type="ARBA" id="ARBA00011736"/>
    </source>
</evidence>
<feature type="transmembrane region" description="Helical" evidence="12">
    <location>
        <begin position="58"/>
        <end position="77"/>
    </location>
</feature>
<feature type="chain" id="PRO_5025086374" description="Carbonic anhydrase" evidence="11">
    <location>
        <begin position="19"/>
        <end position="287"/>
    </location>
</feature>
<keyword evidence="11" id="KW-0456">Lyase</keyword>
<dbReference type="Pfam" id="PF00194">
    <property type="entry name" value="Carb_anhydrase"/>
    <property type="match status" value="1"/>
</dbReference>
<dbReference type="Ensembl" id="ENSMMOT00000019358.1">
    <property type="protein sequence ID" value="ENSMMOP00000019043.1"/>
    <property type="gene ID" value="ENSMMOG00000014419.1"/>
</dbReference>
<comment type="subcellular location">
    <subcellularLocation>
        <location evidence="1">Cell membrane</location>
        <topology evidence="1">Lipid-anchor</topology>
        <topology evidence="1">GPI-anchor</topology>
    </subcellularLocation>
</comment>
<dbReference type="GO" id="GO:0098552">
    <property type="term" value="C:side of membrane"/>
    <property type="evidence" value="ECO:0007669"/>
    <property type="project" value="UniProtKB-KW"/>
</dbReference>
<dbReference type="InterPro" id="IPR036398">
    <property type="entry name" value="CA_dom_sf"/>
</dbReference>
<comment type="subunit">
    <text evidence="3">Interacts with SLC4A4.</text>
</comment>
<comment type="function">
    <text evidence="9">Catalyzes the reversible hydration of carbon dioxide into bicarbonate and protons and thus is essential to maintaining intracellular and extracellular pH. May stimulate the sodium/bicarbonate transporter activity of SLC4A4 that acts in pH homeostasis. It is essential for acid overload removal from the retina and retina epithelium, and acid release in the choriocapillaris in the choroid.</text>
</comment>
<comment type="function">
    <text evidence="11">Reversible hydration of carbon dioxide.</text>
</comment>
<comment type="cofactor">
    <cofactor evidence="11">
        <name>Zn(2+)</name>
        <dbReference type="ChEBI" id="CHEBI:29105"/>
    </cofactor>
</comment>
<evidence type="ECO:0000259" key="13">
    <source>
        <dbReference type="PROSITE" id="PS51144"/>
    </source>
</evidence>
<keyword evidence="4" id="KW-1003">Cell membrane</keyword>
<sequence>TFITFFLLLLSLFASLYTVTPHSFSLHWLSGNFSRSPRKQWSLWYDCVWLLFYLIQKIWVQTSFFFGLTFIIFLVQLDLPQSIRVKGGNLVAQYKALQLHLHWGKDGGPGSEHTIDGEQFPMEMHIVHIKEEYASLSQALKDSAGVAVLGFFFQVSKSANKKFDPFINALKHITRPTNSTLLTAVSLEMLTPPQKNMTKYFRYDGSLTTPNCTEAVVCCKKNCDCALAAFSQLQFPSGEAMVKTSRPVQPLNGRQVYYSGGHVALVSSAALIMSVLLSSALSLHTAA</sequence>
<dbReference type="PROSITE" id="PS51144">
    <property type="entry name" value="ALPHA_CA_2"/>
    <property type="match status" value="1"/>
</dbReference>
<feature type="transmembrane region" description="Helical" evidence="12">
    <location>
        <begin position="256"/>
        <end position="281"/>
    </location>
</feature>
<keyword evidence="15" id="KW-1185">Reference proteome</keyword>
<dbReference type="AlphaFoldDB" id="A0A3Q3WUK5"/>
<keyword evidence="7 11" id="KW-0862">Zinc</keyword>
<evidence type="ECO:0000256" key="5">
    <source>
        <dbReference type="ARBA" id="ARBA00022622"/>
    </source>
</evidence>
<reference evidence="14" key="2">
    <citation type="submission" date="2025-09" db="UniProtKB">
        <authorList>
            <consortium name="Ensembl"/>
        </authorList>
    </citation>
    <scope>IDENTIFICATION</scope>
</reference>
<keyword evidence="8" id="KW-0449">Lipoprotein</keyword>
<proteinExistence type="inferred from homology"/>
<dbReference type="GO" id="GO:0005886">
    <property type="term" value="C:plasma membrane"/>
    <property type="evidence" value="ECO:0007669"/>
    <property type="project" value="UniProtKB-SubCell"/>
</dbReference>
<evidence type="ECO:0000256" key="9">
    <source>
        <dbReference type="ARBA" id="ARBA00045603"/>
    </source>
</evidence>
<comment type="catalytic activity">
    <reaction evidence="10">
        <text>hydrogencarbonate + H(+) = CO2 + H2O</text>
        <dbReference type="Rhea" id="RHEA:10748"/>
        <dbReference type="ChEBI" id="CHEBI:15377"/>
        <dbReference type="ChEBI" id="CHEBI:15378"/>
        <dbReference type="ChEBI" id="CHEBI:16526"/>
        <dbReference type="ChEBI" id="CHEBI:17544"/>
        <dbReference type="EC" id="4.2.1.1"/>
    </reaction>
    <physiologicalReaction direction="left-to-right" evidence="10">
        <dbReference type="Rhea" id="RHEA:10749"/>
    </physiologicalReaction>
    <physiologicalReaction direction="right-to-left" evidence="10">
        <dbReference type="Rhea" id="RHEA:10750"/>
    </physiologicalReaction>
</comment>
<keyword evidence="12" id="KW-0472">Membrane</keyword>
<dbReference type="SUPFAM" id="SSF51069">
    <property type="entry name" value="Carbonic anhydrase"/>
    <property type="match status" value="1"/>
</dbReference>
<feature type="domain" description="Alpha-carbonic anhydrase" evidence="13">
    <location>
        <begin position="1"/>
        <end position="260"/>
    </location>
</feature>
<feature type="signal peptide" evidence="11">
    <location>
        <begin position="1"/>
        <end position="18"/>
    </location>
</feature>
<keyword evidence="5" id="KW-0336">GPI-anchor</keyword>
<dbReference type="PANTHER" id="PTHR18952">
    <property type="entry name" value="CARBONIC ANHYDRASE"/>
    <property type="match status" value="1"/>
</dbReference>
<name>A0A3Q3WUK5_MOLML</name>
<keyword evidence="12" id="KW-1133">Transmembrane helix</keyword>